<dbReference type="EMBL" id="BRXR01000001">
    <property type="protein sequence ID" value="GLC31012.1"/>
    <property type="molecule type" value="Genomic_DNA"/>
</dbReference>
<dbReference type="RefSeq" id="WP_264850290.1">
    <property type="nucleotide sequence ID" value="NZ_BRXR01000001.1"/>
</dbReference>
<protein>
    <submittedName>
        <fullName evidence="2">Uncharacterized protein</fullName>
    </submittedName>
</protein>
<keyword evidence="3" id="KW-1185">Reference proteome</keyword>
<comment type="caution">
    <text evidence="2">The sequence shown here is derived from an EMBL/GenBank/DDBJ whole genome shotgun (WGS) entry which is preliminary data.</text>
</comment>
<sequence>MGSGKSKQGIVGKVPMASKRKGNVGPGIDFVDENTTSGPEIAKEFKKRRNEH</sequence>
<dbReference type="Proteomes" id="UP001208567">
    <property type="component" value="Unassembled WGS sequence"/>
</dbReference>
<organism evidence="2 3">
    <name type="scientific">Clostridium omnivorum</name>
    <dbReference type="NCBI Taxonomy" id="1604902"/>
    <lineage>
        <taxon>Bacteria</taxon>
        <taxon>Bacillati</taxon>
        <taxon>Bacillota</taxon>
        <taxon>Clostridia</taxon>
        <taxon>Eubacteriales</taxon>
        <taxon>Clostridiaceae</taxon>
        <taxon>Clostridium</taxon>
    </lineage>
</organism>
<gene>
    <name evidence="2" type="ORF">bsdE14_24220</name>
</gene>
<feature type="region of interest" description="Disordered" evidence="1">
    <location>
        <begin position="1"/>
        <end position="52"/>
    </location>
</feature>
<evidence type="ECO:0000313" key="2">
    <source>
        <dbReference type="EMBL" id="GLC31012.1"/>
    </source>
</evidence>
<name>A0ABQ5N753_9CLOT</name>
<evidence type="ECO:0000313" key="3">
    <source>
        <dbReference type="Proteomes" id="UP001208567"/>
    </source>
</evidence>
<proteinExistence type="predicted"/>
<reference evidence="2 3" key="1">
    <citation type="journal article" date="2024" name="Int. J. Syst. Evol. Microbiol.">
        <title>Clostridium omnivorum sp. nov., isolated from anoxic soil under the treatment of reductive soil disinfestation.</title>
        <authorList>
            <person name="Ueki A."/>
            <person name="Tonouchi A."/>
            <person name="Kaku N."/>
            <person name="Honma S."/>
            <person name="Ueki K."/>
        </authorList>
    </citation>
    <scope>NUCLEOTIDE SEQUENCE [LARGE SCALE GENOMIC DNA]</scope>
    <source>
        <strain evidence="2 3">E14</strain>
    </source>
</reference>
<accession>A0ABQ5N753</accession>
<evidence type="ECO:0000256" key="1">
    <source>
        <dbReference type="SAM" id="MobiDB-lite"/>
    </source>
</evidence>